<feature type="domain" description="Methyl-accepting transducer" evidence="5">
    <location>
        <begin position="421"/>
        <end position="657"/>
    </location>
</feature>
<evidence type="ECO:0000256" key="2">
    <source>
        <dbReference type="PROSITE-ProRule" id="PRU00284"/>
    </source>
</evidence>
<keyword evidence="7" id="KW-1185">Reference proteome</keyword>
<dbReference type="PROSITE" id="PS50111">
    <property type="entry name" value="CHEMOTAXIS_TRANSDUC_2"/>
    <property type="match status" value="1"/>
</dbReference>
<keyword evidence="3" id="KW-0175">Coiled coil</keyword>
<organism evidence="6 7">
    <name type="scientific">Sphingorhabdus arenilitoris</name>
    <dbReference type="NCBI Taxonomy" id="1490041"/>
    <lineage>
        <taxon>Bacteria</taxon>
        <taxon>Pseudomonadati</taxon>
        <taxon>Pseudomonadota</taxon>
        <taxon>Alphaproteobacteria</taxon>
        <taxon>Sphingomonadales</taxon>
        <taxon>Sphingomonadaceae</taxon>
        <taxon>Sphingorhabdus</taxon>
    </lineage>
</organism>
<proteinExistence type="predicted"/>
<keyword evidence="1 2" id="KW-0807">Transducer</keyword>
<accession>A0ABV8RGD5</accession>
<gene>
    <name evidence="6" type="ORF">ACFOWX_04810</name>
</gene>
<dbReference type="PANTHER" id="PTHR32089">
    <property type="entry name" value="METHYL-ACCEPTING CHEMOTAXIS PROTEIN MCPB"/>
    <property type="match status" value="1"/>
</dbReference>
<keyword evidence="4" id="KW-1133">Transmembrane helix</keyword>
<dbReference type="InterPro" id="IPR004089">
    <property type="entry name" value="MCPsignal_dom"/>
</dbReference>
<comment type="caution">
    <text evidence="6">The sequence shown here is derived from an EMBL/GenBank/DDBJ whole genome shotgun (WGS) entry which is preliminary data.</text>
</comment>
<evidence type="ECO:0000256" key="1">
    <source>
        <dbReference type="ARBA" id="ARBA00023224"/>
    </source>
</evidence>
<evidence type="ECO:0000259" key="5">
    <source>
        <dbReference type="PROSITE" id="PS50111"/>
    </source>
</evidence>
<keyword evidence="4" id="KW-0472">Membrane</keyword>
<dbReference type="SUPFAM" id="SSF58104">
    <property type="entry name" value="Methyl-accepting chemotaxis protein (MCP) signaling domain"/>
    <property type="match status" value="1"/>
</dbReference>
<sequence>MGNKIFLAVRAKFLGLSIGWTLSLILLLGLIPALVMGNYFVADKMVETDSVERELIGLDLLRQIQPVDQMIAHSSEDTGLRAAEAKKAHATLKRIVDEGATVQRLNSVKTADAVLRVLDAMKNGIDTDGRREMDNFIRRIGNQSGLLLDSEIDSRYLANMVLLRSREVARAGHELEAAYPDITGPRDPLYLILRHKLASSAADLQNSMTNAIEGDPSGDLARGKAMETLNAVVSEVNSITQSKQIGQSHERLHQLLEKNWMATSNALQVSLQQRQQSIKTELYAGLIACVIAVVIVALMAGLLISALTSGMRSISARLGDLSEGDYLSPVPCAEFTNDIGIIAGALQDFIDMSGAFENERRRSQQELERVVADVKAQNEQLLADALQQQAEASILERQMVARLAADLETQVSGLLAQSGVSAAQMKQEAAAMAGSVDGVQKESNAAAKAAKEIRTAVQNVVPTVETVSGELSRYTQSLGDARSLANDAVDRVGKANQKISEFDQATKNAAKMLQTITAVAHRTNMLALNASIEAMRVGEAGQGFMVVAGEVKALARSTRNTAHEIAQQIAAMEGANQSVTAAFDEVLQVVNILASRSVSVAGGMDEQAAAIARVESAIQQATAALSHLVDRVSSADISAESAKQKTQEMLSASENVSVNFGQLDGTVRDFLGNIQNAQAKAA</sequence>
<name>A0ABV8RGD5_9SPHN</name>
<dbReference type="EMBL" id="JBHSDH010000013">
    <property type="protein sequence ID" value="MFC4291734.1"/>
    <property type="molecule type" value="Genomic_DNA"/>
</dbReference>
<feature type="transmembrane region" description="Helical" evidence="4">
    <location>
        <begin position="282"/>
        <end position="307"/>
    </location>
</feature>
<evidence type="ECO:0000313" key="6">
    <source>
        <dbReference type="EMBL" id="MFC4291734.1"/>
    </source>
</evidence>
<reference evidence="7" key="1">
    <citation type="journal article" date="2019" name="Int. J. Syst. Evol. Microbiol.">
        <title>The Global Catalogue of Microorganisms (GCM) 10K type strain sequencing project: providing services to taxonomists for standard genome sequencing and annotation.</title>
        <authorList>
            <consortium name="The Broad Institute Genomics Platform"/>
            <consortium name="The Broad Institute Genome Sequencing Center for Infectious Disease"/>
            <person name="Wu L."/>
            <person name="Ma J."/>
        </authorList>
    </citation>
    <scope>NUCLEOTIDE SEQUENCE [LARGE SCALE GENOMIC DNA]</scope>
    <source>
        <strain evidence="7">CECT 8531</strain>
    </source>
</reference>
<dbReference type="Proteomes" id="UP001595887">
    <property type="component" value="Unassembled WGS sequence"/>
</dbReference>
<dbReference type="Gene3D" id="6.10.340.10">
    <property type="match status" value="1"/>
</dbReference>
<keyword evidence="4" id="KW-0812">Transmembrane</keyword>
<dbReference type="Gene3D" id="1.10.287.950">
    <property type="entry name" value="Methyl-accepting chemotaxis protein"/>
    <property type="match status" value="1"/>
</dbReference>
<evidence type="ECO:0000313" key="7">
    <source>
        <dbReference type="Proteomes" id="UP001595887"/>
    </source>
</evidence>
<dbReference type="SMART" id="SM00283">
    <property type="entry name" value="MA"/>
    <property type="match status" value="1"/>
</dbReference>
<evidence type="ECO:0000256" key="3">
    <source>
        <dbReference type="SAM" id="Coils"/>
    </source>
</evidence>
<protein>
    <submittedName>
        <fullName evidence="6">Methyl-accepting chemotaxis protein</fullName>
    </submittedName>
</protein>
<dbReference type="RefSeq" id="WP_381421848.1">
    <property type="nucleotide sequence ID" value="NZ_JBHSDH010000013.1"/>
</dbReference>
<dbReference type="PANTHER" id="PTHR32089:SF112">
    <property type="entry name" value="LYSOZYME-LIKE PROTEIN-RELATED"/>
    <property type="match status" value="1"/>
</dbReference>
<dbReference type="Pfam" id="PF00015">
    <property type="entry name" value="MCPsignal"/>
    <property type="match status" value="1"/>
</dbReference>
<feature type="coiled-coil region" evidence="3">
    <location>
        <begin position="360"/>
        <end position="398"/>
    </location>
</feature>
<evidence type="ECO:0000256" key="4">
    <source>
        <dbReference type="SAM" id="Phobius"/>
    </source>
</evidence>